<dbReference type="Pfam" id="PF00106">
    <property type="entry name" value="adh_short"/>
    <property type="match status" value="1"/>
</dbReference>
<gene>
    <name evidence="3" type="ORF">METZ01_LOCUS330990</name>
</gene>
<dbReference type="PRINTS" id="PR00081">
    <property type="entry name" value="GDHRDH"/>
</dbReference>
<organism evidence="3">
    <name type="scientific">marine metagenome</name>
    <dbReference type="NCBI Taxonomy" id="408172"/>
    <lineage>
        <taxon>unclassified sequences</taxon>
        <taxon>metagenomes</taxon>
        <taxon>ecological metagenomes</taxon>
    </lineage>
</organism>
<dbReference type="Gene3D" id="3.40.50.720">
    <property type="entry name" value="NAD(P)-binding Rossmann-like Domain"/>
    <property type="match status" value="1"/>
</dbReference>
<keyword evidence="2" id="KW-0560">Oxidoreductase</keyword>
<protein>
    <recommendedName>
        <fullName evidence="4">YciK family oxidoreductase</fullName>
    </recommendedName>
</protein>
<reference evidence="3" key="1">
    <citation type="submission" date="2018-05" db="EMBL/GenBank/DDBJ databases">
        <authorList>
            <person name="Lanie J.A."/>
            <person name="Ng W.-L."/>
            <person name="Kazmierczak K.M."/>
            <person name="Andrzejewski T.M."/>
            <person name="Davidsen T.M."/>
            <person name="Wayne K.J."/>
            <person name="Tettelin H."/>
            <person name="Glass J.I."/>
            <person name="Rusch D."/>
            <person name="Podicherti R."/>
            <person name="Tsui H.-C.T."/>
            <person name="Winkler M.E."/>
        </authorList>
    </citation>
    <scope>NUCLEOTIDE SEQUENCE</scope>
</reference>
<accession>A0A382PY67</accession>
<dbReference type="InterPro" id="IPR020904">
    <property type="entry name" value="Sc_DH/Rdtase_CS"/>
</dbReference>
<evidence type="ECO:0000256" key="1">
    <source>
        <dbReference type="ARBA" id="ARBA00006484"/>
    </source>
</evidence>
<sequence>MLKDKTILVTGAGDGIGKAVAIKYAALGANLILLGRTLSNLEKSYDEIISNGSPTPMISLMDLSKADANDYQELIDNLLNKYGCLDGLLLNAGILGDRSPISQYDVPTWVNTLHVNLTAQFILTQTLLPALYKSKNASVIFTSSGVGKIGKAFWGAYSVSKFGIEALCQILSAEHHNEPSVRFNCINPGPVQTKMRKLAYPLEDEKLLLKPEDILDKYIWLMSDDSLDIDGQSIDCQKS</sequence>
<dbReference type="AlphaFoldDB" id="A0A382PY67"/>
<dbReference type="NCBIfam" id="NF006509">
    <property type="entry name" value="PRK08945.1"/>
    <property type="match status" value="1"/>
</dbReference>
<dbReference type="PANTHER" id="PTHR42901:SF1">
    <property type="entry name" value="ALCOHOL DEHYDROGENASE"/>
    <property type="match status" value="1"/>
</dbReference>
<dbReference type="PROSITE" id="PS00061">
    <property type="entry name" value="ADH_SHORT"/>
    <property type="match status" value="1"/>
</dbReference>
<dbReference type="InterPro" id="IPR036291">
    <property type="entry name" value="NAD(P)-bd_dom_sf"/>
</dbReference>
<dbReference type="InterPro" id="IPR002347">
    <property type="entry name" value="SDR_fam"/>
</dbReference>
<proteinExistence type="inferred from homology"/>
<evidence type="ECO:0000313" key="3">
    <source>
        <dbReference type="EMBL" id="SVC78136.1"/>
    </source>
</evidence>
<dbReference type="GO" id="GO:0016491">
    <property type="term" value="F:oxidoreductase activity"/>
    <property type="evidence" value="ECO:0007669"/>
    <property type="project" value="UniProtKB-KW"/>
</dbReference>
<evidence type="ECO:0000256" key="2">
    <source>
        <dbReference type="ARBA" id="ARBA00023002"/>
    </source>
</evidence>
<dbReference type="PANTHER" id="PTHR42901">
    <property type="entry name" value="ALCOHOL DEHYDROGENASE"/>
    <property type="match status" value="1"/>
</dbReference>
<name>A0A382PY67_9ZZZZ</name>
<evidence type="ECO:0008006" key="4">
    <source>
        <dbReference type="Google" id="ProtNLM"/>
    </source>
</evidence>
<dbReference type="SUPFAM" id="SSF51735">
    <property type="entry name" value="NAD(P)-binding Rossmann-fold domains"/>
    <property type="match status" value="1"/>
</dbReference>
<comment type="similarity">
    <text evidence="1">Belongs to the short-chain dehydrogenases/reductases (SDR) family.</text>
</comment>
<dbReference type="EMBL" id="UINC01110556">
    <property type="protein sequence ID" value="SVC78136.1"/>
    <property type="molecule type" value="Genomic_DNA"/>
</dbReference>